<dbReference type="Gene3D" id="3.40.50.1820">
    <property type="entry name" value="alpha/beta hydrolase"/>
    <property type="match status" value="1"/>
</dbReference>
<dbReference type="FunFam" id="3.40.50.1820:FF:000005">
    <property type="entry name" value="Prolyl endopeptidase"/>
    <property type="match status" value="1"/>
</dbReference>
<evidence type="ECO:0000256" key="6">
    <source>
        <dbReference type="ARBA" id="ARBA00022825"/>
    </source>
</evidence>
<sequence>MNYPKTERGPVVETFFGEKVADPYRWLEADVRVDKKVAAWVDEQSTFTDAYLKGLPERAAFEKKLTNLFDFERYGLPVKAGKYLFFRHNTGLQNQSVLYVRNADGSGERRALIDPNGWAKDGATALDDWLPSPDGSKVAYSVQDGGTDWRSVKVIDVATGQVLADTIQHVKFSRLTWAGNDAVIYSRFPEPKAGEAFQAVSSNQSVWYHKLGTGQGEDRQLYATPDNPRLYHLAQVTHDQRWMVVSTSTGSEKGNAVGIAAVGRGEWTVRPLITSLSDEWTLVEGVGDQLWFITSMDAPRKKIMRVDLSGKEPVFTTVVPESAAVLDLASIVGDRLMLNYLRDVKAELRVSGLDGQGVTTVALPGIGSIAAVVGEPGDRQGYFAFSGFTQPATIYAFDAAKPASASVWEAPKLAFDPADFETQQVFYPSKDGTKIPMFIIRRKDLKGPVPTILYGYGGFNVSILPGYSPARLAWLQAGGAYAVANLRGGGEYGEAWHLAGKGPTKQNVFDDFIAGGEWLKANGVTSKDGLAVEGGSNGGLLVGAVVNQRPDLIAAAHPAVGVMDMLRFDKFTAGREWVFDYGFPEKEADWRLLRSYSPYHNVKAGTPYPAVLVTTADTDDRVVPGHSFKYAAALQAAGLGPKPQLIRIETRAGHGSGKPVSKQIEESADVFAFLAHWTGLTPKD</sequence>
<organism evidence="9 10">
    <name type="scientific">Novosphingobium taihuense</name>
    <dbReference type="NCBI Taxonomy" id="260085"/>
    <lineage>
        <taxon>Bacteria</taxon>
        <taxon>Pseudomonadati</taxon>
        <taxon>Pseudomonadota</taxon>
        <taxon>Alphaproteobacteria</taxon>
        <taxon>Sphingomonadales</taxon>
        <taxon>Sphingomonadaceae</taxon>
        <taxon>Novosphingobium</taxon>
    </lineage>
</organism>
<keyword evidence="5 9" id="KW-0378">Hydrolase</keyword>
<dbReference type="AlphaFoldDB" id="A0A7W7A8Y7"/>
<dbReference type="SUPFAM" id="SSF50993">
    <property type="entry name" value="Peptidase/esterase 'gauge' domain"/>
    <property type="match status" value="1"/>
</dbReference>
<evidence type="ECO:0000256" key="4">
    <source>
        <dbReference type="ARBA" id="ARBA00022670"/>
    </source>
</evidence>
<name>A0A7W7A8Y7_9SPHN</name>
<dbReference type="PANTHER" id="PTHR42881">
    <property type="entry name" value="PROLYL ENDOPEPTIDASE"/>
    <property type="match status" value="1"/>
</dbReference>
<dbReference type="InterPro" id="IPR029058">
    <property type="entry name" value="AB_hydrolase_fold"/>
</dbReference>
<dbReference type="GO" id="GO:0004252">
    <property type="term" value="F:serine-type endopeptidase activity"/>
    <property type="evidence" value="ECO:0007669"/>
    <property type="project" value="UniProtKB-EC"/>
</dbReference>
<reference evidence="9 10" key="1">
    <citation type="submission" date="2020-08" db="EMBL/GenBank/DDBJ databases">
        <title>Genomic Encyclopedia of Type Strains, Phase IV (KMG-IV): sequencing the most valuable type-strain genomes for metagenomic binning, comparative biology and taxonomic classification.</title>
        <authorList>
            <person name="Goeker M."/>
        </authorList>
    </citation>
    <scope>NUCLEOTIDE SEQUENCE [LARGE SCALE GENOMIC DNA]</scope>
    <source>
        <strain evidence="9 10">DSM 17507</strain>
    </source>
</reference>
<evidence type="ECO:0000259" key="7">
    <source>
        <dbReference type="Pfam" id="PF00326"/>
    </source>
</evidence>
<dbReference type="EC" id="3.4.21.26" evidence="3"/>
<dbReference type="InterPro" id="IPR001375">
    <property type="entry name" value="Peptidase_S9_cat"/>
</dbReference>
<dbReference type="InterPro" id="IPR051167">
    <property type="entry name" value="Prolyl_oligopep/macrocyclase"/>
</dbReference>
<evidence type="ECO:0000256" key="5">
    <source>
        <dbReference type="ARBA" id="ARBA00022801"/>
    </source>
</evidence>
<dbReference type="InterPro" id="IPR023302">
    <property type="entry name" value="Pept_S9A_N"/>
</dbReference>
<gene>
    <name evidence="9" type="ORF">GGR37_000628</name>
</gene>
<comment type="catalytic activity">
    <reaction evidence="1">
        <text>Hydrolysis of Pro-|-Xaa &gt;&gt; Ala-|-Xaa in oligopeptides.</text>
        <dbReference type="EC" id="3.4.21.26"/>
    </reaction>
</comment>
<evidence type="ECO:0000259" key="8">
    <source>
        <dbReference type="Pfam" id="PF02897"/>
    </source>
</evidence>
<evidence type="ECO:0000313" key="10">
    <source>
        <dbReference type="Proteomes" id="UP000538566"/>
    </source>
</evidence>
<dbReference type="Proteomes" id="UP000538566">
    <property type="component" value="Unassembled WGS sequence"/>
</dbReference>
<dbReference type="Pfam" id="PF02897">
    <property type="entry name" value="Peptidase_S9_N"/>
    <property type="match status" value="1"/>
</dbReference>
<dbReference type="GO" id="GO:0070012">
    <property type="term" value="F:oligopeptidase activity"/>
    <property type="evidence" value="ECO:0007669"/>
    <property type="project" value="TreeGrafter"/>
</dbReference>
<feature type="domain" description="Peptidase S9A N-terminal" evidence="8">
    <location>
        <begin position="4"/>
        <end position="404"/>
    </location>
</feature>
<comment type="similarity">
    <text evidence="2">Belongs to the peptidase S9A family.</text>
</comment>
<dbReference type="PANTHER" id="PTHR42881:SF2">
    <property type="entry name" value="PROLYL ENDOPEPTIDASE"/>
    <property type="match status" value="1"/>
</dbReference>
<evidence type="ECO:0000313" key="9">
    <source>
        <dbReference type="EMBL" id="MBB4612382.1"/>
    </source>
</evidence>
<keyword evidence="6" id="KW-0720">Serine protease</keyword>
<dbReference type="GO" id="GO:0006508">
    <property type="term" value="P:proteolysis"/>
    <property type="evidence" value="ECO:0007669"/>
    <property type="project" value="UniProtKB-KW"/>
</dbReference>
<dbReference type="PRINTS" id="PR00862">
    <property type="entry name" value="PROLIGOPTASE"/>
</dbReference>
<dbReference type="EMBL" id="JACHOA010000001">
    <property type="protein sequence ID" value="MBB4612382.1"/>
    <property type="molecule type" value="Genomic_DNA"/>
</dbReference>
<feature type="domain" description="Peptidase S9 prolyl oligopeptidase catalytic" evidence="7">
    <location>
        <begin position="468"/>
        <end position="679"/>
    </location>
</feature>
<keyword evidence="4" id="KW-0645">Protease</keyword>
<dbReference type="Gene3D" id="2.130.10.120">
    <property type="entry name" value="Prolyl oligopeptidase, N-terminal domain"/>
    <property type="match status" value="1"/>
</dbReference>
<dbReference type="Pfam" id="PF00326">
    <property type="entry name" value="Peptidase_S9"/>
    <property type="match status" value="1"/>
</dbReference>
<dbReference type="InterPro" id="IPR002470">
    <property type="entry name" value="Peptidase_S9A"/>
</dbReference>
<dbReference type="SUPFAM" id="SSF53474">
    <property type="entry name" value="alpha/beta-Hydrolases"/>
    <property type="match status" value="1"/>
</dbReference>
<keyword evidence="10" id="KW-1185">Reference proteome</keyword>
<comment type="caution">
    <text evidence="9">The sequence shown here is derived from an EMBL/GenBank/DDBJ whole genome shotgun (WGS) entry which is preliminary data.</text>
</comment>
<dbReference type="GO" id="GO:0005829">
    <property type="term" value="C:cytosol"/>
    <property type="evidence" value="ECO:0007669"/>
    <property type="project" value="TreeGrafter"/>
</dbReference>
<proteinExistence type="inferred from homology"/>
<evidence type="ECO:0000256" key="3">
    <source>
        <dbReference type="ARBA" id="ARBA00011897"/>
    </source>
</evidence>
<accession>A0A7W7A8Y7</accession>
<protein>
    <recommendedName>
        <fullName evidence="3">prolyl oligopeptidase</fullName>
        <ecNumber evidence="3">3.4.21.26</ecNumber>
    </recommendedName>
</protein>
<evidence type="ECO:0000256" key="1">
    <source>
        <dbReference type="ARBA" id="ARBA00001070"/>
    </source>
</evidence>
<evidence type="ECO:0000256" key="2">
    <source>
        <dbReference type="ARBA" id="ARBA00005228"/>
    </source>
</evidence>